<comment type="caution">
    <text evidence="1">The sequence shown here is derived from an EMBL/GenBank/DDBJ whole genome shotgun (WGS) entry which is preliminary data.</text>
</comment>
<reference evidence="2 4" key="2">
    <citation type="submission" date="2013-03" db="EMBL/GenBank/DDBJ databases">
        <title>The Genome Sequence of Enterococcus gilvus ATCC BAA-350 (PacBio/Illumina hybrid assembly).</title>
        <authorList>
            <consortium name="The Broad Institute Genomics Platform"/>
            <consortium name="The Broad Institute Genome Sequencing Center for Infectious Disease"/>
            <person name="Earl A."/>
            <person name="Russ C."/>
            <person name="Gilmore M."/>
            <person name="Surin D."/>
            <person name="Walker B."/>
            <person name="Young S."/>
            <person name="Zeng Q."/>
            <person name="Gargeya S."/>
            <person name="Fitzgerald M."/>
            <person name="Haas B."/>
            <person name="Abouelleil A."/>
            <person name="Allen A.W."/>
            <person name="Alvarado L."/>
            <person name="Arachchi H.M."/>
            <person name="Berlin A.M."/>
            <person name="Chapman S.B."/>
            <person name="Gainer-Dewar J."/>
            <person name="Goldberg J."/>
            <person name="Griggs A."/>
            <person name="Gujja S."/>
            <person name="Hansen M."/>
            <person name="Howarth C."/>
            <person name="Imamovic A."/>
            <person name="Ireland A."/>
            <person name="Larimer J."/>
            <person name="McCowan C."/>
            <person name="Murphy C."/>
            <person name="Pearson M."/>
            <person name="Poon T.W."/>
            <person name="Priest M."/>
            <person name="Roberts A."/>
            <person name="Saif S."/>
            <person name="Shea T."/>
            <person name="Sisk P."/>
            <person name="Sykes S."/>
            <person name="Wortman J."/>
            <person name="Nusbaum C."/>
            <person name="Birren B."/>
        </authorList>
    </citation>
    <scope>NUCLEOTIDE SEQUENCE [LARGE SCALE GENOMIC DNA]</scope>
    <source>
        <strain evidence="2 4">ATCC BAA-350</strain>
    </source>
</reference>
<dbReference type="AlphaFoldDB" id="R2XV65"/>
<evidence type="ECO:0000313" key="2">
    <source>
        <dbReference type="EMBL" id="EOW79269.1"/>
    </source>
</evidence>
<keyword evidence="4" id="KW-1185">Reference proteome</keyword>
<accession>R2XV65</accession>
<organism evidence="1 3">
    <name type="scientific">Enterococcus gilvus ATCC BAA-350</name>
    <dbReference type="NCBI Taxonomy" id="1158614"/>
    <lineage>
        <taxon>Bacteria</taxon>
        <taxon>Bacillati</taxon>
        <taxon>Bacillota</taxon>
        <taxon>Bacilli</taxon>
        <taxon>Lactobacillales</taxon>
        <taxon>Enterococcaceae</taxon>
        <taxon>Enterococcus</taxon>
    </lineage>
</organism>
<name>R2XV65_9ENTE</name>
<dbReference type="HOGENOM" id="CLU_3167816_0_0_9"/>
<reference evidence="1 3" key="1">
    <citation type="submission" date="2013-02" db="EMBL/GenBank/DDBJ databases">
        <title>The Genome Sequence of Enterococcus gilvus ATCC BAA-350.</title>
        <authorList>
            <consortium name="The Broad Institute Genome Sequencing Platform"/>
            <consortium name="The Broad Institute Genome Sequencing Center for Infectious Disease"/>
            <person name="Earl A.M."/>
            <person name="Gilmore M.S."/>
            <person name="Lebreton F."/>
            <person name="Walker B."/>
            <person name="Young S.K."/>
            <person name="Zeng Q."/>
            <person name="Gargeya S."/>
            <person name="Fitzgerald M."/>
            <person name="Haas B."/>
            <person name="Abouelleil A."/>
            <person name="Alvarado L."/>
            <person name="Arachchi H.M."/>
            <person name="Berlin A.M."/>
            <person name="Chapman S.B."/>
            <person name="Dewar J."/>
            <person name="Goldberg J."/>
            <person name="Griggs A."/>
            <person name="Gujja S."/>
            <person name="Hansen M."/>
            <person name="Howarth C."/>
            <person name="Imamovic A."/>
            <person name="Larimer J."/>
            <person name="McCowan C."/>
            <person name="Murphy C."/>
            <person name="Neiman D."/>
            <person name="Pearson M."/>
            <person name="Priest M."/>
            <person name="Roberts A."/>
            <person name="Saif S."/>
            <person name="Shea T."/>
            <person name="Sisk P."/>
            <person name="Sykes S."/>
            <person name="Wortman J."/>
            <person name="Nusbaum C."/>
            <person name="Birren B."/>
        </authorList>
    </citation>
    <scope>NUCLEOTIDE SEQUENCE [LARGE SCALE GENOMIC DNA]</scope>
    <source>
        <strain evidence="1 3">ATCC BAA-350</strain>
    </source>
</reference>
<proteinExistence type="predicted"/>
<protein>
    <submittedName>
        <fullName evidence="1">Uncharacterized protein</fullName>
    </submittedName>
</protein>
<dbReference type="EMBL" id="AJDQ01000002">
    <property type="protein sequence ID" value="EOI58854.1"/>
    <property type="molecule type" value="Genomic_DNA"/>
</dbReference>
<evidence type="ECO:0000313" key="4">
    <source>
        <dbReference type="Proteomes" id="UP000014160"/>
    </source>
</evidence>
<dbReference type="Proteomes" id="UP000014160">
    <property type="component" value="Unassembled WGS sequence"/>
</dbReference>
<evidence type="ECO:0000313" key="1">
    <source>
        <dbReference type="EMBL" id="EOI58854.1"/>
    </source>
</evidence>
<dbReference type="Proteomes" id="UP000013750">
    <property type="component" value="Unassembled WGS sequence"/>
</dbReference>
<dbReference type="EMBL" id="ASWH01000002">
    <property type="protein sequence ID" value="EOW79269.1"/>
    <property type="molecule type" value="Genomic_DNA"/>
</dbReference>
<gene>
    <name evidence="2" type="ORF">I592_03408</name>
    <name evidence="1" type="ORF">UKC_00039</name>
</gene>
<sequence>MRRVGCLIHNQDRFGGLFILDTKKTTARQSNGLMQDKNWLQLKFTTL</sequence>
<evidence type="ECO:0000313" key="3">
    <source>
        <dbReference type="Proteomes" id="UP000013750"/>
    </source>
</evidence>